<keyword evidence="8 14" id="KW-0547">Nucleotide-binding</keyword>
<keyword evidence="12 14" id="KW-0694">RNA-binding</keyword>
<keyword evidence="17" id="KW-1185">Reference proteome</keyword>
<evidence type="ECO:0000256" key="12">
    <source>
        <dbReference type="ARBA" id="ARBA00022884"/>
    </source>
</evidence>
<dbReference type="GO" id="GO:0045900">
    <property type="term" value="P:negative regulation of translational elongation"/>
    <property type="evidence" value="ECO:0007669"/>
    <property type="project" value="UniProtKB-UniRule"/>
</dbReference>
<keyword evidence="9 14" id="KW-0378">Hydrolase</keyword>
<comment type="function">
    <text evidence="14">A translation factor that gates the progression of the 70S ribosomal initiation complex (IC, containing tRNA(fMet) in the P-site) into the translation elongation cycle by using a mechanism sensitive to the ATP/ADP ratio. Binds to the 70S ribosome E-site where it modulates the state of the translating ribosome during subunit translocation. ATP hydrolysis probably frees it from the ribosome, which can enter the elongation phase.</text>
</comment>
<sequence length="555" mass="61750">MAQYVFTMNRVGKIVPPKRQILKNISLSFFPGAKIGLLGLNGSGKSTLIRIMAGVDKDIEGEATPMPNLNIGYLPQEPQLDPQKTVREAVEEGLGDVFNAHKKLDEIYAAYAEPDADFDALAAEQAKYEAILATSDGGSAEQQIEIAADALRLPAWDAKVEHLSGGEKRRVALCKLLLEKPDMLLLDEPTNHLDAESVDWLEQFLTRFPGTVVAVTHDRYFLDNAAEWILELDRGEGIPWKGNYSSWLDQKEERLKQEESSESARQKAIKKELEWVRQNPKGRQAKSKARIARFEELNSQDYQKRNETQEIFIPVGDRLGNEVIEFKNVSKSYGDRLLLDNVSFKIPAGAIVGIIGPNGAGKSTLFRMLTGREQPDSGEIVQGPTVKLAYVDQSRDALDGSKTVFEEISGGADVLTVGKYETPSRAYIGRFNFKGGDQQKNVGNLSGGERGRLHLAKTLIAGGNVLLLDEPSNDLDVETLRALEDALLEFAGSVLVISHDRWFLDRIATHILAFEGDSQVTFFDGNYQEYEADKRTRLGEEGARPKRLRYKPITR</sequence>
<keyword evidence="5 14" id="KW-0820">tRNA-binding</keyword>
<dbReference type="InterPro" id="IPR017871">
    <property type="entry name" value="ABC_transporter-like_CS"/>
</dbReference>
<evidence type="ECO:0000256" key="11">
    <source>
        <dbReference type="ARBA" id="ARBA00022845"/>
    </source>
</evidence>
<accession>A0A1N7RP62</accession>
<name>A0A1N7RP62_9BURK</name>
<dbReference type="InterPro" id="IPR003439">
    <property type="entry name" value="ABC_transporter-like_ATP-bd"/>
</dbReference>
<dbReference type="AlphaFoldDB" id="A0A1N7RP62"/>
<dbReference type="InterPro" id="IPR003593">
    <property type="entry name" value="AAA+_ATPase"/>
</dbReference>
<dbReference type="PANTHER" id="PTHR43858:SF1">
    <property type="entry name" value="ABC TRANSPORTER-RELATED PROTEIN"/>
    <property type="match status" value="1"/>
</dbReference>
<dbReference type="FunFam" id="3.40.50.300:FF:000011">
    <property type="entry name" value="Putative ABC transporter ATP-binding component"/>
    <property type="match status" value="1"/>
</dbReference>
<dbReference type="NCBIfam" id="TIGR03719">
    <property type="entry name" value="ABC_ABC_ChvD"/>
    <property type="match status" value="1"/>
</dbReference>
<evidence type="ECO:0000256" key="8">
    <source>
        <dbReference type="ARBA" id="ARBA00022741"/>
    </source>
</evidence>
<dbReference type="SUPFAM" id="SSF52540">
    <property type="entry name" value="P-loop containing nucleoside triphosphate hydrolases"/>
    <property type="match status" value="2"/>
</dbReference>
<dbReference type="GO" id="GO:0019843">
    <property type="term" value="F:rRNA binding"/>
    <property type="evidence" value="ECO:0007669"/>
    <property type="project" value="UniProtKB-UniRule"/>
</dbReference>
<evidence type="ECO:0000256" key="4">
    <source>
        <dbReference type="ARBA" id="ARBA00022519"/>
    </source>
</evidence>
<dbReference type="InterPro" id="IPR027417">
    <property type="entry name" value="P-loop_NTPase"/>
</dbReference>
<comment type="domain">
    <text evidence="14">The arm domain is inserted in the first ABC transporter domain. Probably contacts ribosomal protein L1.</text>
</comment>
<keyword evidence="10 14" id="KW-0067">ATP-binding</keyword>
<dbReference type="GO" id="GO:0005737">
    <property type="term" value="C:cytoplasm"/>
    <property type="evidence" value="ECO:0007669"/>
    <property type="project" value="UniProtKB-SubCell"/>
</dbReference>
<dbReference type="InterPro" id="IPR032781">
    <property type="entry name" value="ABC_tran_Xtn"/>
</dbReference>
<dbReference type="InterPro" id="IPR022374">
    <property type="entry name" value="EttA"/>
</dbReference>
<organism evidence="16 17">
    <name type="scientific">Paraburkholderia ribeironis</name>
    <dbReference type="NCBI Taxonomy" id="1247936"/>
    <lineage>
        <taxon>Bacteria</taxon>
        <taxon>Pseudomonadati</taxon>
        <taxon>Pseudomonadota</taxon>
        <taxon>Betaproteobacteria</taxon>
        <taxon>Burkholderiales</taxon>
        <taxon>Burkholderiaceae</taxon>
        <taxon>Paraburkholderia</taxon>
    </lineage>
</organism>
<dbReference type="OrthoDB" id="9762051at2"/>
<keyword evidence="2" id="KW-1003">Cell membrane</keyword>
<proteinExistence type="inferred from homology"/>
<dbReference type="HAMAP" id="MF_00847">
    <property type="entry name" value="EttA"/>
    <property type="match status" value="1"/>
</dbReference>
<evidence type="ECO:0000256" key="14">
    <source>
        <dbReference type="HAMAP-Rule" id="MF_00847"/>
    </source>
</evidence>
<reference evidence="16 17" key="1">
    <citation type="submission" date="2016-12" db="EMBL/GenBank/DDBJ databases">
        <authorList>
            <person name="Song W.-J."/>
            <person name="Kurnit D.M."/>
        </authorList>
    </citation>
    <scope>NUCLEOTIDE SEQUENCE [LARGE SCALE GENOMIC DNA]</scope>
    <source>
        <strain evidence="16 17">STM7296</strain>
    </source>
</reference>
<gene>
    <name evidence="16" type="primary">yjjK</name>
    <name evidence="14" type="synonym">ettA</name>
    <name evidence="16" type="ORF">BN2475_90049</name>
</gene>
<keyword evidence="13 14" id="KW-0648">Protein biosynthesis</keyword>
<keyword evidence="4" id="KW-0472">Membrane</keyword>
<keyword evidence="3 14" id="KW-0963">Cytoplasm</keyword>
<dbReference type="GO" id="GO:0043022">
    <property type="term" value="F:ribosome binding"/>
    <property type="evidence" value="ECO:0007669"/>
    <property type="project" value="UniProtKB-UniRule"/>
</dbReference>
<keyword evidence="6 14" id="KW-0699">rRNA-binding</keyword>
<evidence type="ECO:0000256" key="10">
    <source>
        <dbReference type="ARBA" id="ARBA00022840"/>
    </source>
</evidence>
<dbReference type="Pfam" id="PF00005">
    <property type="entry name" value="ABC_tran"/>
    <property type="match status" value="2"/>
</dbReference>
<evidence type="ECO:0000256" key="9">
    <source>
        <dbReference type="ARBA" id="ARBA00022801"/>
    </source>
</evidence>
<comment type="subunit">
    <text evidence="14">Monomer. Probably contacts ribosomal proteins L1, L5, L33 and S7, the 16S and 23S rRNA and the P-site containing tRNA(fMet).</text>
</comment>
<evidence type="ECO:0000256" key="3">
    <source>
        <dbReference type="ARBA" id="ARBA00022490"/>
    </source>
</evidence>
<feature type="domain" description="ABC transporter" evidence="15">
    <location>
        <begin position="324"/>
        <end position="550"/>
    </location>
</feature>
<dbReference type="Proteomes" id="UP000187012">
    <property type="component" value="Unassembled WGS sequence"/>
</dbReference>
<dbReference type="FunFam" id="3.40.50.300:FF:000183">
    <property type="entry name" value="ABC transporter ATP-binding protein yjjK"/>
    <property type="match status" value="1"/>
</dbReference>
<comment type="similarity">
    <text evidence="1 14">Belongs to the ABC transporter superfamily. ABCF family. Translational throttle EttA subfamily.</text>
</comment>
<comment type="subcellular location">
    <subcellularLocation>
        <location evidence="14">Cytoplasm</location>
    </subcellularLocation>
    <text evidence="14">Associates with ribosomes and polysomes.</text>
</comment>
<keyword evidence="11 14" id="KW-0810">Translation regulation</keyword>
<evidence type="ECO:0000256" key="2">
    <source>
        <dbReference type="ARBA" id="ARBA00022475"/>
    </source>
</evidence>
<dbReference type="STRING" id="1247936.BN2475_90049"/>
<dbReference type="PROSITE" id="PS50893">
    <property type="entry name" value="ABC_TRANSPORTER_2"/>
    <property type="match status" value="2"/>
</dbReference>
<protein>
    <recommendedName>
        <fullName evidence="14">Energy-dependent translational throttle protein EttA</fullName>
        <ecNumber evidence="14">3.6.1.-</ecNumber>
    </recommendedName>
    <alternativeName>
        <fullName evidence="14">Translational regulatory factor EttA</fullName>
    </alternativeName>
</protein>
<comment type="caution">
    <text evidence="14">Lacks conserved residue(s) required for the propagation of feature annotation.</text>
</comment>
<dbReference type="Pfam" id="PF12848">
    <property type="entry name" value="ABC_tran_Xtn"/>
    <property type="match status" value="1"/>
</dbReference>
<dbReference type="EC" id="3.6.1.-" evidence="14"/>
<evidence type="ECO:0000256" key="7">
    <source>
        <dbReference type="ARBA" id="ARBA00022737"/>
    </source>
</evidence>
<dbReference type="GO" id="GO:0005524">
    <property type="term" value="F:ATP binding"/>
    <property type="evidence" value="ECO:0007669"/>
    <property type="project" value="UniProtKB-UniRule"/>
</dbReference>
<comment type="domain">
    <text evidence="14">The P-site tRNA interaction motif (PtIM domain) probably interacts with the P-site tRNA(fMet) as well as the 23S rRNA.</text>
</comment>
<feature type="binding site" evidence="14">
    <location>
        <begin position="356"/>
        <end position="363"/>
    </location>
    <ligand>
        <name>ATP</name>
        <dbReference type="ChEBI" id="CHEBI:30616"/>
        <label>2</label>
    </ligand>
</feature>
<dbReference type="PANTHER" id="PTHR43858">
    <property type="entry name" value="ENERGY-DEPENDENT TRANSLATIONAL THROTTLE PROTEIN ETTA"/>
    <property type="match status" value="1"/>
</dbReference>
<feature type="region of interest" description="PtIM" evidence="14">
    <location>
        <begin position="242"/>
        <end position="322"/>
    </location>
</feature>
<evidence type="ECO:0000256" key="6">
    <source>
        <dbReference type="ARBA" id="ARBA00022730"/>
    </source>
</evidence>
<dbReference type="RefSeq" id="WP_094778271.1">
    <property type="nucleotide sequence ID" value="NZ_CYGX02000009.1"/>
</dbReference>
<evidence type="ECO:0000256" key="1">
    <source>
        <dbReference type="ARBA" id="ARBA00005868"/>
    </source>
</evidence>
<feature type="domain" description="ABC transporter" evidence="15">
    <location>
        <begin position="6"/>
        <end position="259"/>
    </location>
</feature>
<evidence type="ECO:0000256" key="5">
    <source>
        <dbReference type="ARBA" id="ARBA00022555"/>
    </source>
</evidence>
<dbReference type="GO" id="GO:0006412">
    <property type="term" value="P:translation"/>
    <property type="evidence" value="ECO:0007669"/>
    <property type="project" value="UniProtKB-KW"/>
</dbReference>
<keyword evidence="7 14" id="KW-0677">Repeat</keyword>
<evidence type="ECO:0000259" key="15">
    <source>
        <dbReference type="PROSITE" id="PS50893"/>
    </source>
</evidence>
<dbReference type="PROSITE" id="PS00211">
    <property type="entry name" value="ABC_TRANSPORTER_1"/>
    <property type="match status" value="1"/>
</dbReference>
<evidence type="ECO:0000313" key="17">
    <source>
        <dbReference type="Proteomes" id="UP000187012"/>
    </source>
</evidence>
<dbReference type="NCBIfam" id="NF008775">
    <property type="entry name" value="PRK11819.1"/>
    <property type="match status" value="1"/>
</dbReference>
<dbReference type="EMBL" id="CYGX02000009">
    <property type="protein sequence ID" value="SIT36491.1"/>
    <property type="molecule type" value="Genomic_DNA"/>
</dbReference>
<dbReference type="Gene3D" id="3.40.50.300">
    <property type="entry name" value="P-loop containing nucleotide triphosphate hydrolases"/>
    <property type="match status" value="2"/>
</dbReference>
<feature type="region of interest" description="Arm" evidence="14">
    <location>
        <begin position="95"/>
        <end position="139"/>
    </location>
</feature>
<keyword evidence="4" id="KW-0997">Cell inner membrane</keyword>
<dbReference type="SMART" id="SM00382">
    <property type="entry name" value="AAA"/>
    <property type="match status" value="2"/>
</dbReference>
<dbReference type="GO" id="GO:0016887">
    <property type="term" value="F:ATP hydrolysis activity"/>
    <property type="evidence" value="ECO:0007669"/>
    <property type="project" value="UniProtKB-UniRule"/>
</dbReference>
<evidence type="ECO:0000313" key="16">
    <source>
        <dbReference type="EMBL" id="SIT36491.1"/>
    </source>
</evidence>
<dbReference type="GO" id="GO:0000049">
    <property type="term" value="F:tRNA binding"/>
    <property type="evidence" value="ECO:0007669"/>
    <property type="project" value="UniProtKB-UniRule"/>
</dbReference>
<comment type="catalytic activity">
    <reaction evidence="14">
        <text>ATP + H2O = ADP + phosphate + H(+)</text>
        <dbReference type="Rhea" id="RHEA:13065"/>
        <dbReference type="ChEBI" id="CHEBI:15377"/>
        <dbReference type="ChEBI" id="CHEBI:15378"/>
        <dbReference type="ChEBI" id="CHEBI:30616"/>
        <dbReference type="ChEBI" id="CHEBI:43474"/>
        <dbReference type="ChEBI" id="CHEBI:456216"/>
    </reaction>
</comment>
<evidence type="ECO:0000256" key="13">
    <source>
        <dbReference type="ARBA" id="ARBA00022917"/>
    </source>
</evidence>
<dbReference type="CDD" id="cd03221">
    <property type="entry name" value="ABCF_EF-3"/>
    <property type="match status" value="2"/>
</dbReference>